<keyword evidence="4" id="KW-0521">NADP</keyword>
<evidence type="ECO:0000256" key="1">
    <source>
        <dbReference type="ARBA" id="ARBA00005928"/>
    </source>
</evidence>
<dbReference type="Pfam" id="PF07993">
    <property type="entry name" value="NAD_binding_4"/>
    <property type="match status" value="1"/>
</dbReference>
<comment type="catalytic activity">
    <reaction evidence="4">
        <text>a long-chain fatty acyl-CoA + 2 NADPH + 2 H(+) = a long-chain primary fatty alcohol + 2 NADP(+) + CoA</text>
        <dbReference type="Rhea" id="RHEA:52716"/>
        <dbReference type="ChEBI" id="CHEBI:15378"/>
        <dbReference type="ChEBI" id="CHEBI:57287"/>
        <dbReference type="ChEBI" id="CHEBI:57783"/>
        <dbReference type="ChEBI" id="CHEBI:58349"/>
        <dbReference type="ChEBI" id="CHEBI:77396"/>
        <dbReference type="ChEBI" id="CHEBI:83139"/>
        <dbReference type="EC" id="1.2.1.84"/>
    </reaction>
</comment>
<accession>A0A922DUM0</accession>
<dbReference type="AlphaFoldDB" id="A0A922DUM0"/>
<organism evidence="7 8">
    <name type="scientific">Carya illinoinensis</name>
    <name type="common">Pecan</name>
    <dbReference type="NCBI Taxonomy" id="32201"/>
    <lineage>
        <taxon>Eukaryota</taxon>
        <taxon>Viridiplantae</taxon>
        <taxon>Streptophyta</taxon>
        <taxon>Embryophyta</taxon>
        <taxon>Tracheophyta</taxon>
        <taxon>Spermatophyta</taxon>
        <taxon>Magnoliopsida</taxon>
        <taxon>eudicotyledons</taxon>
        <taxon>Gunneridae</taxon>
        <taxon>Pentapetalae</taxon>
        <taxon>rosids</taxon>
        <taxon>fabids</taxon>
        <taxon>Fagales</taxon>
        <taxon>Juglandaceae</taxon>
        <taxon>Carya</taxon>
    </lineage>
</organism>
<evidence type="ECO:0000313" key="7">
    <source>
        <dbReference type="EMBL" id="KAG6690600.1"/>
    </source>
</evidence>
<dbReference type="InterPro" id="IPR026055">
    <property type="entry name" value="FAR"/>
</dbReference>
<dbReference type="PANTHER" id="PTHR11011:SF45">
    <property type="entry name" value="FATTY ACYL-COA REDUCTASE CG8306-RELATED"/>
    <property type="match status" value="1"/>
</dbReference>
<dbReference type="CDD" id="cd09071">
    <property type="entry name" value="FAR_C"/>
    <property type="match status" value="1"/>
</dbReference>
<evidence type="ECO:0000259" key="6">
    <source>
        <dbReference type="Pfam" id="PF07993"/>
    </source>
</evidence>
<dbReference type="GO" id="GO:0035336">
    <property type="term" value="P:long-chain fatty-acyl-CoA metabolic process"/>
    <property type="evidence" value="ECO:0007669"/>
    <property type="project" value="TreeGrafter"/>
</dbReference>
<keyword evidence="2 4" id="KW-0444">Lipid biosynthesis</keyword>
<evidence type="ECO:0000313" key="8">
    <source>
        <dbReference type="Proteomes" id="UP000811246"/>
    </source>
</evidence>
<dbReference type="CDD" id="cd05236">
    <property type="entry name" value="FAR-N_SDR_e"/>
    <property type="match status" value="1"/>
</dbReference>
<gene>
    <name evidence="7" type="ORF">I3842_10G023600</name>
</gene>
<dbReference type="Proteomes" id="UP000811246">
    <property type="component" value="Chromosome 10"/>
</dbReference>
<proteinExistence type="inferred from homology"/>
<comment type="similarity">
    <text evidence="1 4">Belongs to the fatty acyl-CoA reductase family.</text>
</comment>
<comment type="caution">
    <text evidence="7">The sequence shown here is derived from an EMBL/GenBank/DDBJ whole genome shotgun (WGS) entry which is preliminary data.</text>
</comment>
<feature type="domain" description="Fatty acyl-CoA reductase C-terminal" evidence="5">
    <location>
        <begin position="559"/>
        <end position="630"/>
    </location>
</feature>
<evidence type="ECO:0000256" key="2">
    <source>
        <dbReference type="ARBA" id="ARBA00022516"/>
    </source>
</evidence>
<dbReference type="InterPro" id="IPR013120">
    <property type="entry name" value="FAR_NAD-bd"/>
</dbReference>
<comment type="function">
    <text evidence="4">Catalyzes the reduction of fatty acyl-CoA to fatty alcohols.</text>
</comment>
<reference evidence="7" key="1">
    <citation type="submission" date="2021-01" db="EMBL/GenBank/DDBJ databases">
        <authorList>
            <person name="Lovell J.T."/>
            <person name="Bentley N."/>
            <person name="Bhattarai G."/>
            <person name="Jenkins J.W."/>
            <person name="Sreedasyam A."/>
            <person name="Alarcon Y."/>
            <person name="Bock C."/>
            <person name="Boston L."/>
            <person name="Carlson J."/>
            <person name="Cervantes K."/>
            <person name="Clermont K."/>
            <person name="Krom N."/>
            <person name="Kubenka K."/>
            <person name="Mamidi S."/>
            <person name="Mattison C."/>
            <person name="Monteros M."/>
            <person name="Pisani C."/>
            <person name="Plott C."/>
            <person name="Rajasekar S."/>
            <person name="Rhein H.S."/>
            <person name="Rohla C."/>
            <person name="Song M."/>
            <person name="Hilaire R.S."/>
            <person name="Shu S."/>
            <person name="Wells L."/>
            <person name="Wang X."/>
            <person name="Webber J."/>
            <person name="Heerema R.J."/>
            <person name="Klein P."/>
            <person name="Conner P."/>
            <person name="Grauke L."/>
            <person name="Grimwood J."/>
            <person name="Schmutz J."/>
            <person name="Randall J.J."/>
        </authorList>
    </citation>
    <scope>NUCLEOTIDE SEQUENCE</scope>
    <source>
        <tissue evidence="7">Leaf</tissue>
    </source>
</reference>
<dbReference type="PANTHER" id="PTHR11011">
    <property type="entry name" value="MALE STERILITY PROTEIN 2-RELATED"/>
    <property type="match status" value="1"/>
</dbReference>
<dbReference type="EC" id="1.2.1.84" evidence="4"/>
<evidence type="ECO:0000259" key="5">
    <source>
        <dbReference type="Pfam" id="PF03015"/>
    </source>
</evidence>
<sequence>MSKRCTCKFHLYTKTQMLGTVVLMESVCPSSFPLACKKVVTVSEKHDLWLTKRRNSTRLGDGNATKSCRKFSMISSGRFAMKRIKHGTVASVTVGSLDSNPNYKKIQGDGSVKDRVSYGGSNSTTFMKMNEGIGVLNFIRGKNFFITGATGFLAKVLVEKILRTVPDVGKIFLLIRAENKQAANERLKSEIINSDLFKCLRQIHGNSYEHFMLSKLVSVVGNVREPNLGLEADVADVIRKEANIIVNSAATTDFRERYDVAIDINTRGPYLLMSFAKKCKKLELLLHVSTAYANGLVLLGKGRVMEEPLRIRRGESMAGENCINHETPASPYPTLDVNGEIKMALDYVDRDFKNKGLTRKMKELGLERARKYGWQDGYTLTKAMGEMLIEENKGDIPVVIVRPSVVESTYREPFPGWIEETRMMDPLILSYGKGELKGFPYDPKVVLDIIPVDMVVNATLAAMTRHGMAGKGDVDIYHIATSVANPLLLEDLASFVHDHFISTPWIDFEGRPIHVQPGKTFSSMDEFSADIWGHVIQRNGSATRVAANGKLPQKIESVCRKLVEKAKYLADIYEPYTFYAGRFDNSNSQRLMESLSEEEKKMFGFDVKSIDWKDYIANVHIPGLRNHVMKGKGLMPKD</sequence>
<feature type="domain" description="Thioester reductase (TE)" evidence="6">
    <location>
        <begin position="146"/>
        <end position="459"/>
    </location>
</feature>
<dbReference type="InterPro" id="IPR033640">
    <property type="entry name" value="FAR_C"/>
</dbReference>
<evidence type="ECO:0000256" key="3">
    <source>
        <dbReference type="ARBA" id="ARBA00023098"/>
    </source>
</evidence>
<dbReference type="GO" id="GO:0080019">
    <property type="term" value="F:alcohol-forming very long-chain fatty acyl-CoA reductase activity"/>
    <property type="evidence" value="ECO:0007669"/>
    <property type="project" value="InterPro"/>
</dbReference>
<protein>
    <recommendedName>
        <fullName evidence="4">Fatty acyl-CoA reductase</fullName>
        <ecNumber evidence="4">1.2.1.84</ecNumber>
    </recommendedName>
</protein>
<keyword evidence="4" id="KW-0560">Oxidoreductase</keyword>
<keyword evidence="3 4" id="KW-0443">Lipid metabolism</keyword>
<dbReference type="GO" id="GO:0010345">
    <property type="term" value="P:suberin biosynthetic process"/>
    <property type="evidence" value="ECO:0007669"/>
    <property type="project" value="TreeGrafter"/>
</dbReference>
<dbReference type="EMBL" id="CM031834">
    <property type="protein sequence ID" value="KAG6690600.1"/>
    <property type="molecule type" value="Genomic_DNA"/>
</dbReference>
<evidence type="ECO:0000256" key="4">
    <source>
        <dbReference type="RuleBase" id="RU363097"/>
    </source>
</evidence>
<dbReference type="GO" id="GO:0102965">
    <property type="term" value="F:alcohol-forming long-chain fatty acyl-CoA reductase activity"/>
    <property type="evidence" value="ECO:0007669"/>
    <property type="project" value="UniProtKB-EC"/>
</dbReference>
<dbReference type="Pfam" id="PF03015">
    <property type="entry name" value="Sterile"/>
    <property type="match status" value="1"/>
</dbReference>
<name>A0A922DUM0_CARIL</name>